<feature type="compositionally biased region" description="Low complexity" evidence="1">
    <location>
        <begin position="88"/>
        <end position="99"/>
    </location>
</feature>
<gene>
    <name evidence="2" type="ORF">MEUPH1_LOCUS9358</name>
</gene>
<sequence>MGRKLLVNPVELEKKLLMYVKTLFINGKLHYRSLAWTEISNEMNNVVKPYSLYLIVSQNLFNILNNLKKNFFPLETSYDDCENSNPKYESNTESSTTSDYETDSDSELKKNIVLDLDIPYDTYFKMKPINVQYGKGNKERNDRVLKPGTWTDLIFEEIYKKFKLPCSFIFKRCKIYPTSDSMFLKILT</sequence>
<accession>A0AAV0WBL0</accession>
<dbReference type="Proteomes" id="UP001160148">
    <property type="component" value="Unassembled WGS sequence"/>
</dbReference>
<feature type="region of interest" description="Disordered" evidence="1">
    <location>
        <begin position="81"/>
        <end position="103"/>
    </location>
</feature>
<reference evidence="2 3" key="1">
    <citation type="submission" date="2023-01" db="EMBL/GenBank/DDBJ databases">
        <authorList>
            <person name="Whitehead M."/>
        </authorList>
    </citation>
    <scope>NUCLEOTIDE SEQUENCE [LARGE SCALE GENOMIC DNA]</scope>
</reference>
<keyword evidence="3" id="KW-1185">Reference proteome</keyword>
<protein>
    <recommendedName>
        <fullName evidence="4">ARID domain-containing protein</fullName>
    </recommendedName>
</protein>
<dbReference type="AlphaFoldDB" id="A0AAV0WBL0"/>
<organism evidence="2 3">
    <name type="scientific">Macrosiphum euphorbiae</name>
    <name type="common">potato aphid</name>
    <dbReference type="NCBI Taxonomy" id="13131"/>
    <lineage>
        <taxon>Eukaryota</taxon>
        <taxon>Metazoa</taxon>
        <taxon>Ecdysozoa</taxon>
        <taxon>Arthropoda</taxon>
        <taxon>Hexapoda</taxon>
        <taxon>Insecta</taxon>
        <taxon>Pterygota</taxon>
        <taxon>Neoptera</taxon>
        <taxon>Paraneoptera</taxon>
        <taxon>Hemiptera</taxon>
        <taxon>Sternorrhyncha</taxon>
        <taxon>Aphidomorpha</taxon>
        <taxon>Aphidoidea</taxon>
        <taxon>Aphididae</taxon>
        <taxon>Macrosiphini</taxon>
        <taxon>Macrosiphum</taxon>
    </lineage>
</organism>
<proteinExistence type="predicted"/>
<evidence type="ECO:0000313" key="3">
    <source>
        <dbReference type="Proteomes" id="UP001160148"/>
    </source>
</evidence>
<name>A0AAV0WBL0_9HEMI</name>
<evidence type="ECO:0000256" key="1">
    <source>
        <dbReference type="SAM" id="MobiDB-lite"/>
    </source>
</evidence>
<evidence type="ECO:0000313" key="2">
    <source>
        <dbReference type="EMBL" id="CAI6353211.1"/>
    </source>
</evidence>
<evidence type="ECO:0008006" key="4">
    <source>
        <dbReference type="Google" id="ProtNLM"/>
    </source>
</evidence>
<dbReference type="EMBL" id="CARXXK010000002">
    <property type="protein sequence ID" value="CAI6353211.1"/>
    <property type="molecule type" value="Genomic_DNA"/>
</dbReference>
<comment type="caution">
    <text evidence="2">The sequence shown here is derived from an EMBL/GenBank/DDBJ whole genome shotgun (WGS) entry which is preliminary data.</text>
</comment>